<dbReference type="EC" id="2.4.-.-" evidence="2"/>
<dbReference type="Proteomes" id="UP001256711">
    <property type="component" value="Unassembled WGS sequence"/>
</dbReference>
<dbReference type="EMBL" id="JARQBJ010000006">
    <property type="protein sequence ID" value="MDT2811257.1"/>
    <property type="molecule type" value="Genomic_DNA"/>
</dbReference>
<evidence type="ECO:0000259" key="1">
    <source>
        <dbReference type="Pfam" id="PF00535"/>
    </source>
</evidence>
<evidence type="ECO:0000313" key="2">
    <source>
        <dbReference type="EMBL" id="MDT2811257.1"/>
    </source>
</evidence>
<feature type="domain" description="Glycosyltransferase 2-like" evidence="1">
    <location>
        <begin position="3"/>
        <end position="168"/>
    </location>
</feature>
<organism evidence="2 3">
    <name type="scientific">Enterococcus asini</name>
    <dbReference type="NCBI Taxonomy" id="57732"/>
    <lineage>
        <taxon>Bacteria</taxon>
        <taxon>Bacillati</taxon>
        <taxon>Bacillota</taxon>
        <taxon>Bacilli</taxon>
        <taxon>Lactobacillales</taxon>
        <taxon>Enterococcaceae</taxon>
        <taxon>Enterococcus</taxon>
    </lineage>
</organism>
<dbReference type="PANTHER" id="PTHR22916:SF3">
    <property type="entry name" value="UDP-GLCNAC:BETAGAL BETA-1,3-N-ACETYLGLUCOSAMINYLTRANSFERASE-LIKE PROTEIN 1"/>
    <property type="match status" value="1"/>
</dbReference>
<keyword evidence="2" id="KW-0328">Glycosyltransferase</keyword>
<accession>A0AAW8U3I5</accession>
<dbReference type="PANTHER" id="PTHR22916">
    <property type="entry name" value="GLYCOSYLTRANSFERASE"/>
    <property type="match status" value="1"/>
</dbReference>
<dbReference type="SUPFAM" id="SSF53448">
    <property type="entry name" value="Nucleotide-diphospho-sugar transferases"/>
    <property type="match status" value="1"/>
</dbReference>
<dbReference type="InterPro" id="IPR029044">
    <property type="entry name" value="Nucleotide-diphossugar_trans"/>
</dbReference>
<reference evidence="2" key="1">
    <citation type="submission" date="2023-03" db="EMBL/GenBank/DDBJ databases">
        <authorList>
            <person name="Shen W."/>
            <person name="Cai J."/>
        </authorList>
    </citation>
    <scope>NUCLEOTIDE SEQUENCE</scope>
    <source>
        <strain evidence="2">B226-2</strain>
    </source>
</reference>
<keyword evidence="2" id="KW-0808">Transferase</keyword>
<dbReference type="InterPro" id="IPR001173">
    <property type="entry name" value="Glyco_trans_2-like"/>
</dbReference>
<dbReference type="AlphaFoldDB" id="A0AAW8U3I5"/>
<evidence type="ECO:0000313" key="3">
    <source>
        <dbReference type="Proteomes" id="UP001256711"/>
    </source>
</evidence>
<dbReference type="RefSeq" id="WP_270598509.1">
    <property type="nucleotide sequence ID" value="NZ_JAQESC010000009.1"/>
</dbReference>
<name>A0AAW8U3I5_9ENTE</name>
<proteinExistence type="predicted"/>
<dbReference type="Gene3D" id="3.90.550.10">
    <property type="entry name" value="Spore Coat Polysaccharide Biosynthesis Protein SpsA, Chain A"/>
    <property type="match status" value="1"/>
</dbReference>
<comment type="caution">
    <text evidence="2">The sequence shown here is derived from an EMBL/GenBank/DDBJ whole genome shotgun (WGS) entry which is preliminary data.</text>
</comment>
<protein>
    <submittedName>
        <fullName evidence="2">Glycosyltransferase</fullName>
        <ecNumber evidence="2">2.4.-.-</ecNumber>
    </submittedName>
</protein>
<dbReference type="CDD" id="cd00761">
    <property type="entry name" value="Glyco_tranf_GTA_type"/>
    <property type="match status" value="1"/>
</dbReference>
<dbReference type="Pfam" id="PF00535">
    <property type="entry name" value="Glycos_transf_2"/>
    <property type="match status" value="1"/>
</dbReference>
<sequence length="313" mass="35593">MLSIIVPVYNSEKSLPNLLDALSRVNDAELILINDGSTDKSLDILKKFQQDIGLSKPIRIIDQLNQGPAAARNQGIRAAKGSHIAFIDSDDTIDFKLLNDAYSAIDSANDITVFNEYNEETVSLSLGDELRGKIENSILTFNKIEILGRQVVYFPAPWGKIYRTDIIKQNDVFFPLDVYVGEDMLFNLRLIQVANTIGFNRKVFYSYEINPYSLTNSFTINIADNLYAFVSNLKDLIADSLLKKMLPSFIITDILRCIRSKKNKEELDKIADLIKMEHLEFKGLNLKQKVLFFLINNRMWGAISLLVTIQDRL</sequence>
<gene>
    <name evidence="2" type="ORF">P7H43_12270</name>
</gene>
<dbReference type="GO" id="GO:0016758">
    <property type="term" value="F:hexosyltransferase activity"/>
    <property type="evidence" value="ECO:0007669"/>
    <property type="project" value="UniProtKB-ARBA"/>
</dbReference>